<feature type="compositionally biased region" description="Polar residues" evidence="1">
    <location>
        <begin position="42"/>
        <end position="51"/>
    </location>
</feature>
<feature type="compositionally biased region" description="Low complexity" evidence="1">
    <location>
        <begin position="24"/>
        <end position="36"/>
    </location>
</feature>
<evidence type="ECO:0000313" key="2">
    <source>
        <dbReference type="EMBL" id="SCG58080.1"/>
    </source>
</evidence>
<feature type="region of interest" description="Disordered" evidence="1">
    <location>
        <begin position="1"/>
        <end position="51"/>
    </location>
</feature>
<protein>
    <recommendedName>
        <fullName evidence="4">Lasso RiPP family leader peptide-containing protein</fullName>
    </recommendedName>
</protein>
<dbReference type="EMBL" id="FMDM01000006">
    <property type="protein sequence ID" value="SCG58080.1"/>
    <property type="molecule type" value="Genomic_DNA"/>
</dbReference>
<keyword evidence="3" id="KW-1185">Reference proteome</keyword>
<dbReference type="AlphaFoldDB" id="A0A1C5IIA0"/>
<organism evidence="2 3">
    <name type="scientific">Micromonospora humi</name>
    <dbReference type="NCBI Taxonomy" id="745366"/>
    <lineage>
        <taxon>Bacteria</taxon>
        <taxon>Bacillati</taxon>
        <taxon>Actinomycetota</taxon>
        <taxon>Actinomycetes</taxon>
        <taxon>Micromonosporales</taxon>
        <taxon>Micromonosporaceae</taxon>
        <taxon>Micromonospora</taxon>
    </lineage>
</organism>
<dbReference type="Proteomes" id="UP000199360">
    <property type="component" value="Unassembled WGS sequence"/>
</dbReference>
<evidence type="ECO:0000256" key="1">
    <source>
        <dbReference type="SAM" id="MobiDB-lite"/>
    </source>
</evidence>
<dbReference type="STRING" id="745366.GA0070213_10610"/>
<sequence>MQHVAHDQPASTEDVYQPPTVQRLGTLAELTLGTGPEESDGNDTGSDVGQP</sequence>
<dbReference type="NCBIfam" id="NF033521">
    <property type="entry name" value="lasso_leader_L3"/>
    <property type="match status" value="1"/>
</dbReference>
<accession>A0A1C5IIA0</accession>
<dbReference type="RefSeq" id="WP_139128663.1">
    <property type="nucleotide sequence ID" value="NZ_FMDM01000006.1"/>
</dbReference>
<evidence type="ECO:0000313" key="3">
    <source>
        <dbReference type="Proteomes" id="UP000199360"/>
    </source>
</evidence>
<gene>
    <name evidence="2" type="ORF">GA0070213_10610</name>
</gene>
<evidence type="ECO:0008006" key="4">
    <source>
        <dbReference type="Google" id="ProtNLM"/>
    </source>
</evidence>
<name>A0A1C5IIA0_9ACTN</name>
<proteinExistence type="predicted"/>
<reference evidence="3" key="1">
    <citation type="submission" date="2016-06" db="EMBL/GenBank/DDBJ databases">
        <authorList>
            <person name="Varghese N."/>
            <person name="Submissions Spin"/>
        </authorList>
    </citation>
    <scope>NUCLEOTIDE SEQUENCE [LARGE SCALE GENOMIC DNA]</scope>
    <source>
        <strain evidence="3">DSM 45647</strain>
    </source>
</reference>